<evidence type="ECO:0000313" key="10">
    <source>
        <dbReference type="Proteomes" id="UP000029629"/>
    </source>
</evidence>
<dbReference type="AlphaFoldDB" id="A0A096A863"/>
<dbReference type="eggNOG" id="COG1669">
    <property type="taxonomic scope" value="Bacteria"/>
</dbReference>
<keyword evidence="2" id="KW-0808">Transferase</keyword>
<evidence type="ECO:0000256" key="3">
    <source>
        <dbReference type="ARBA" id="ARBA00022695"/>
    </source>
</evidence>
<dbReference type="InterPro" id="IPR052038">
    <property type="entry name" value="Type-VII_TA_antitoxin"/>
</dbReference>
<dbReference type="Proteomes" id="UP000029629">
    <property type="component" value="Unassembled WGS sequence"/>
</dbReference>
<evidence type="ECO:0000256" key="6">
    <source>
        <dbReference type="ARBA" id="ARBA00022840"/>
    </source>
</evidence>
<dbReference type="OrthoDB" id="561385at2"/>
<dbReference type="CDD" id="cd05403">
    <property type="entry name" value="NT_KNTase_like"/>
    <property type="match status" value="1"/>
</dbReference>
<dbReference type="EMBL" id="JRNI01000069">
    <property type="protein sequence ID" value="KGF26922.1"/>
    <property type="molecule type" value="Genomic_DNA"/>
</dbReference>
<feature type="domain" description="Polymerase beta nucleotidyltransferase" evidence="8">
    <location>
        <begin position="13"/>
        <end position="95"/>
    </location>
</feature>
<organism evidence="9 10">
    <name type="scientific">Oligella urethralis DNF00040</name>
    <dbReference type="NCBI Taxonomy" id="1401065"/>
    <lineage>
        <taxon>Bacteria</taxon>
        <taxon>Pseudomonadati</taxon>
        <taxon>Pseudomonadota</taxon>
        <taxon>Betaproteobacteria</taxon>
        <taxon>Burkholderiales</taxon>
        <taxon>Alcaligenaceae</taxon>
        <taxon>Oligella</taxon>
    </lineage>
</organism>
<comment type="cofactor">
    <cofactor evidence="1">
        <name>Mg(2+)</name>
        <dbReference type="ChEBI" id="CHEBI:18420"/>
    </cofactor>
</comment>
<evidence type="ECO:0000259" key="8">
    <source>
        <dbReference type="Pfam" id="PF18765"/>
    </source>
</evidence>
<evidence type="ECO:0000256" key="5">
    <source>
        <dbReference type="ARBA" id="ARBA00022741"/>
    </source>
</evidence>
<dbReference type="Gene3D" id="3.30.460.10">
    <property type="entry name" value="Beta Polymerase, domain 2"/>
    <property type="match status" value="1"/>
</dbReference>
<reference evidence="9 10" key="1">
    <citation type="submission" date="2014-07" db="EMBL/GenBank/DDBJ databases">
        <authorList>
            <person name="McCorrison J."/>
            <person name="Sanka R."/>
            <person name="Torralba M."/>
            <person name="Gillis M."/>
            <person name="Haft D.H."/>
            <person name="Methe B."/>
            <person name="Sutton G."/>
            <person name="Nelson K.E."/>
        </authorList>
    </citation>
    <scope>NUCLEOTIDE SEQUENCE [LARGE SCALE GENOMIC DNA]</scope>
    <source>
        <strain evidence="9 10">DNF00040</strain>
    </source>
</reference>
<keyword evidence="4" id="KW-0479">Metal-binding</keyword>
<gene>
    <name evidence="9" type="ORF">HMPREF2130_10260</name>
</gene>
<name>A0A096A863_9BURK</name>
<keyword evidence="6" id="KW-0067">ATP-binding</keyword>
<keyword evidence="7" id="KW-0460">Magnesium</keyword>
<dbReference type="InterPro" id="IPR041633">
    <property type="entry name" value="Polbeta"/>
</dbReference>
<comment type="caution">
    <text evidence="9">The sequence shown here is derived from an EMBL/GenBank/DDBJ whole genome shotgun (WGS) entry which is preliminary data.</text>
</comment>
<keyword evidence="3" id="KW-0548">Nucleotidyltransferase</keyword>
<dbReference type="GO" id="GO:0005524">
    <property type="term" value="F:ATP binding"/>
    <property type="evidence" value="ECO:0007669"/>
    <property type="project" value="UniProtKB-KW"/>
</dbReference>
<keyword evidence="5" id="KW-0547">Nucleotide-binding</keyword>
<evidence type="ECO:0000256" key="7">
    <source>
        <dbReference type="ARBA" id="ARBA00022842"/>
    </source>
</evidence>
<evidence type="ECO:0000256" key="2">
    <source>
        <dbReference type="ARBA" id="ARBA00022679"/>
    </source>
</evidence>
<protein>
    <recommendedName>
        <fullName evidence="8">Polymerase beta nucleotidyltransferase domain-containing protein</fullName>
    </recommendedName>
</protein>
<dbReference type="RefSeq" id="WP_036560650.1">
    <property type="nucleotide sequence ID" value="NZ_JRNI01000069.1"/>
</dbReference>
<evidence type="ECO:0000313" key="9">
    <source>
        <dbReference type="EMBL" id="KGF26922.1"/>
    </source>
</evidence>
<sequence>MRPSEALAKHNQDVKNIFSKYPLIKNPKVFGSVSRGEDTEESDIDFLIQAERGVTLFMVSRLKNELSELLGIDVDIVTENQLPPKHKNEIIETAISL</sequence>
<keyword evidence="10" id="KW-1185">Reference proteome</keyword>
<dbReference type="GO" id="GO:0016779">
    <property type="term" value="F:nucleotidyltransferase activity"/>
    <property type="evidence" value="ECO:0007669"/>
    <property type="project" value="UniProtKB-KW"/>
</dbReference>
<accession>A0A096A863</accession>
<evidence type="ECO:0000256" key="4">
    <source>
        <dbReference type="ARBA" id="ARBA00022723"/>
    </source>
</evidence>
<evidence type="ECO:0000256" key="1">
    <source>
        <dbReference type="ARBA" id="ARBA00001946"/>
    </source>
</evidence>
<dbReference type="Pfam" id="PF18765">
    <property type="entry name" value="Polbeta"/>
    <property type="match status" value="1"/>
</dbReference>
<dbReference type="SUPFAM" id="SSF81301">
    <property type="entry name" value="Nucleotidyltransferase"/>
    <property type="match status" value="1"/>
</dbReference>
<dbReference type="GO" id="GO:0046872">
    <property type="term" value="F:metal ion binding"/>
    <property type="evidence" value="ECO:0007669"/>
    <property type="project" value="UniProtKB-KW"/>
</dbReference>
<dbReference type="PANTHER" id="PTHR33571">
    <property type="entry name" value="SSL8005 PROTEIN"/>
    <property type="match status" value="1"/>
</dbReference>
<proteinExistence type="predicted"/>
<dbReference type="InterPro" id="IPR043519">
    <property type="entry name" value="NT_sf"/>
</dbReference>
<dbReference type="PANTHER" id="PTHR33571:SF12">
    <property type="entry name" value="BSL3053 PROTEIN"/>
    <property type="match status" value="1"/>
</dbReference>